<sequence length="126" mass="14255">MTEPTCTYREFLSAVISPMALSLLERLTPVIAEIYQLDTLLDAELPLEQRAALAERFTDRLRRIVALLPPHVSPMPNEIFTAVEFLLYEVRGEPIRIGLAIARLEELAEEFRADPLLHSLITGRAN</sequence>
<dbReference type="EMBL" id="DSIY01000075">
    <property type="protein sequence ID" value="HEG90479.1"/>
    <property type="molecule type" value="Genomic_DNA"/>
</dbReference>
<gene>
    <name evidence="1" type="ORF">ENP34_03420</name>
</gene>
<reference evidence="1" key="1">
    <citation type="journal article" date="2020" name="mSystems">
        <title>Genome- and Community-Level Interaction Insights into Carbon Utilization and Element Cycling Functions of Hydrothermarchaeota in Hydrothermal Sediment.</title>
        <authorList>
            <person name="Zhou Z."/>
            <person name="Liu Y."/>
            <person name="Xu W."/>
            <person name="Pan J."/>
            <person name="Luo Z.H."/>
            <person name="Li M."/>
        </authorList>
    </citation>
    <scope>NUCLEOTIDE SEQUENCE [LARGE SCALE GENOMIC DNA]</scope>
    <source>
        <strain evidence="1">SpSt-210</strain>
    </source>
</reference>
<accession>A0A831TG32</accession>
<name>A0A831TG32_9BACT</name>
<proteinExistence type="predicted"/>
<dbReference type="AlphaFoldDB" id="A0A831TG32"/>
<organism evidence="1">
    <name type="scientific">Thermorudis peleae</name>
    <dbReference type="NCBI Taxonomy" id="1382356"/>
    <lineage>
        <taxon>Bacteria</taxon>
        <taxon>Pseudomonadati</taxon>
        <taxon>Thermomicrobiota</taxon>
        <taxon>Thermomicrobia</taxon>
        <taxon>Thermomicrobia incertae sedis</taxon>
        <taxon>Thermorudis</taxon>
    </lineage>
</organism>
<comment type="caution">
    <text evidence="1">The sequence shown here is derived from an EMBL/GenBank/DDBJ whole genome shotgun (WGS) entry which is preliminary data.</text>
</comment>
<protein>
    <submittedName>
        <fullName evidence="1">Uncharacterized protein</fullName>
    </submittedName>
</protein>
<evidence type="ECO:0000313" key="1">
    <source>
        <dbReference type="EMBL" id="HEG90479.1"/>
    </source>
</evidence>